<keyword evidence="3" id="KW-1185">Reference proteome</keyword>
<organism evidence="2 3">
    <name type="scientific">Actinomyces massiliensis F0489</name>
    <dbReference type="NCBI Taxonomy" id="1125718"/>
    <lineage>
        <taxon>Bacteria</taxon>
        <taxon>Bacillati</taxon>
        <taxon>Actinomycetota</taxon>
        <taxon>Actinomycetes</taxon>
        <taxon>Actinomycetales</taxon>
        <taxon>Actinomycetaceae</taxon>
        <taxon>Actinomyces</taxon>
    </lineage>
</organism>
<evidence type="ECO:0000313" key="3">
    <source>
        <dbReference type="Proteomes" id="UP000002941"/>
    </source>
</evidence>
<sequence>MEDIEDQTRRFAADLTSTVRAVCHDAPEFQVDIADRKGRFNAMVRTENGCAIPLTIGGVHLLDLLVTYQCIMSDHHACMAIEQSRFHLRPHGGGEMLVRLEYIRRPRSGIPCSHLQIHAHRDAWTFLMCRNGEGSGRRAVNRRSTVEKTPQISDIHFPVGGPRLRPTLEDFLEMLIHDLGIDHPDGALDALADARASWRRGQARAIIGADPETAAQVLRDAGWKVAPPEDRLPPERPPHWLARY</sequence>
<reference evidence="2 3" key="1">
    <citation type="submission" date="2012-05" db="EMBL/GenBank/DDBJ databases">
        <authorList>
            <person name="Harkins D.M."/>
            <person name="Madupu R."/>
            <person name="Durkin A.S."/>
            <person name="Torralba M."/>
            <person name="Methe B."/>
            <person name="Sutton G.G."/>
            <person name="Nelson K.E."/>
        </authorList>
    </citation>
    <scope>NUCLEOTIDE SEQUENCE [LARGE SCALE GENOMIC DNA]</scope>
    <source>
        <strain evidence="2 3">F0489</strain>
    </source>
</reference>
<evidence type="ECO:0000256" key="1">
    <source>
        <dbReference type="SAM" id="MobiDB-lite"/>
    </source>
</evidence>
<dbReference type="EMBL" id="AKFT01000058">
    <property type="protein sequence ID" value="EJF46519.1"/>
    <property type="molecule type" value="Genomic_DNA"/>
</dbReference>
<comment type="caution">
    <text evidence="2">The sequence shown here is derived from an EMBL/GenBank/DDBJ whole genome shotgun (WGS) entry which is preliminary data.</text>
</comment>
<gene>
    <name evidence="2" type="ORF">HMPREF1318_1681</name>
</gene>
<feature type="compositionally biased region" description="Basic and acidic residues" evidence="1">
    <location>
        <begin position="227"/>
        <end position="238"/>
    </location>
</feature>
<evidence type="ECO:0000313" key="2">
    <source>
        <dbReference type="EMBL" id="EJF46519.1"/>
    </source>
</evidence>
<dbReference type="Proteomes" id="UP000002941">
    <property type="component" value="Unassembled WGS sequence"/>
</dbReference>
<accession>J0NHE1</accession>
<proteinExistence type="predicted"/>
<protein>
    <submittedName>
        <fullName evidence="2">Uncharacterized protein</fullName>
    </submittedName>
</protein>
<name>J0NHE1_9ACTO</name>
<dbReference type="PATRIC" id="fig|1125718.3.peg.853"/>
<feature type="region of interest" description="Disordered" evidence="1">
    <location>
        <begin position="225"/>
        <end position="244"/>
    </location>
</feature>
<dbReference type="eggNOG" id="ENOG50341VT">
    <property type="taxonomic scope" value="Bacteria"/>
</dbReference>
<dbReference type="AlphaFoldDB" id="J0NHE1"/>